<keyword evidence="3" id="KW-0472">Membrane</keyword>
<dbReference type="InterPro" id="IPR050490">
    <property type="entry name" value="Bact_solute-bd_prot1"/>
</dbReference>
<dbReference type="PANTHER" id="PTHR43649">
    <property type="entry name" value="ARABINOSE-BINDING PROTEIN-RELATED"/>
    <property type="match status" value="1"/>
</dbReference>
<dbReference type="AlphaFoldDB" id="U4R5Z8"/>
<keyword evidence="5" id="KW-0449">Lipoprotein</keyword>
<keyword evidence="2 6" id="KW-0732">Signal</keyword>
<evidence type="ECO:0000256" key="4">
    <source>
        <dbReference type="ARBA" id="ARBA00023139"/>
    </source>
</evidence>
<evidence type="ECO:0000256" key="6">
    <source>
        <dbReference type="SAM" id="SignalP"/>
    </source>
</evidence>
<evidence type="ECO:0000256" key="5">
    <source>
        <dbReference type="ARBA" id="ARBA00023288"/>
    </source>
</evidence>
<dbReference type="Gene3D" id="3.40.190.10">
    <property type="entry name" value="Periplasmic binding protein-like II"/>
    <property type="match status" value="1"/>
</dbReference>
<sequence>MKRFSKAMSLLVSSCLVVSMGLSGCGSSDSQQASDKSAAATSSSAPVKEVTYKVGYFSEQYTSTYEKACEGIEKVLPGVKVEPMMYPTDKDYWDNLPAQVAAGTAPDLAAMTNEKYLDFISNGLMLPLNESVIDLSKIQKQAVDAWKIDGKLYGIPLTAQPEAFIINMDMWNKAGLKELPKTLDDVKVAAKALTKDGVKGICIPDAEFHLTQYALAFGGGWGFGKTIDTPQNAQALQYLIDMFKDGVAITPKQAGLSWDGEVFAKGKCAMSTGGTWYIATLKEMAPDINYKMIPLPKGMTNGSTLHSIAIGVLKTAKDAEVAAKIAAYLVRDEVQQTVVKDAGAPPSSIAISDEYFANDPIVKDLKPVLAYAQPFAYPAAGQKFSEALIKGFDEAIYAKDSKKTGADIVKDVQALFK</sequence>
<dbReference type="InterPro" id="IPR006059">
    <property type="entry name" value="SBP"/>
</dbReference>
<feature type="chain" id="PRO_5038828097" description="ABC transporter substrate-binding protein" evidence="6">
    <location>
        <begin position="25"/>
        <end position="417"/>
    </location>
</feature>
<protein>
    <recommendedName>
        <fullName evidence="9">ABC transporter substrate-binding protein</fullName>
    </recommendedName>
</protein>
<dbReference type="STRING" id="1330534.L323_01520"/>
<evidence type="ECO:0000256" key="1">
    <source>
        <dbReference type="ARBA" id="ARBA00022475"/>
    </source>
</evidence>
<evidence type="ECO:0000256" key="2">
    <source>
        <dbReference type="ARBA" id="ARBA00022729"/>
    </source>
</evidence>
<dbReference type="CDD" id="cd13585">
    <property type="entry name" value="PBP2_TMBP_like"/>
    <property type="match status" value="1"/>
</dbReference>
<dbReference type="PATRIC" id="fig|1330534.3.peg.304"/>
<evidence type="ECO:0000256" key="3">
    <source>
        <dbReference type="ARBA" id="ARBA00023136"/>
    </source>
</evidence>
<dbReference type="Proteomes" id="UP000016860">
    <property type="component" value="Unassembled WGS sequence"/>
</dbReference>
<evidence type="ECO:0000313" key="8">
    <source>
        <dbReference type="Proteomes" id="UP000016860"/>
    </source>
</evidence>
<comment type="caution">
    <text evidence="7">The sequence shown here is derived from an EMBL/GenBank/DDBJ whole genome shotgun (WGS) entry which is preliminary data.</text>
</comment>
<dbReference type="PANTHER" id="PTHR43649:SF33">
    <property type="entry name" value="POLYGALACTURONAN_RHAMNOGALACTURONAN-BINDING PROTEIN YTCQ"/>
    <property type="match status" value="1"/>
</dbReference>
<dbReference type="SUPFAM" id="SSF53850">
    <property type="entry name" value="Periplasmic binding protein-like II"/>
    <property type="match status" value="1"/>
</dbReference>
<accession>U4R5Z8</accession>
<evidence type="ECO:0000313" key="7">
    <source>
        <dbReference type="EMBL" id="EPR14049.1"/>
    </source>
</evidence>
<dbReference type="OrthoDB" id="9795467at2"/>
<dbReference type="EMBL" id="ATAY01000009">
    <property type="protein sequence ID" value="EPR14049.1"/>
    <property type="molecule type" value="Genomic_DNA"/>
</dbReference>
<dbReference type="PROSITE" id="PS51257">
    <property type="entry name" value="PROKAR_LIPOPROTEIN"/>
    <property type="match status" value="1"/>
</dbReference>
<proteinExistence type="predicted"/>
<evidence type="ECO:0008006" key="9">
    <source>
        <dbReference type="Google" id="ProtNLM"/>
    </source>
</evidence>
<organism evidence="7 8">
    <name type="scientific">Ruminiclostridium papyrosolvens C7</name>
    <dbReference type="NCBI Taxonomy" id="1330534"/>
    <lineage>
        <taxon>Bacteria</taxon>
        <taxon>Bacillati</taxon>
        <taxon>Bacillota</taxon>
        <taxon>Clostridia</taxon>
        <taxon>Eubacteriales</taxon>
        <taxon>Oscillospiraceae</taxon>
        <taxon>Ruminiclostridium</taxon>
    </lineage>
</organism>
<keyword evidence="1" id="KW-1003">Cell membrane</keyword>
<dbReference type="Pfam" id="PF13416">
    <property type="entry name" value="SBP_bac_8"/>
    <property type="match status" value="1"/>
</dbReference>
<keyword evidence="4" id="KW-0564">Palmitate</keyword>
<name>U4R5Z8_9FIRM</name>
<feature type="signal peptide" evidence="6">
    <location>
        <begin position="1"/>
        <end position="24"/>
    </location>
</feature>
<dbReference type="RefSeq" id="WP_020813952.1">
    <property type="nucleotide sequence ID" value="NZ_ATAY01000009.1"/>
</dbReference>
<reference evidence="7 8" key="1">
    <citation type="journal article" date="2013" name="Genome Announc.">
        <title>Draft Genome Sequence of the Cellulolytic Bacterium Clostridium papyrosolvens C7 (ATCC 700395).</title>
        <authorList>
            <person name="Zepeda V."/>
            <person name="Dassa B."/>
            <person name="Borovok I."/>
            <person name="Lamed R."/>
            <person name="Bayer E.A."/>
            <person name="Cate J.H."/>
        </authorList>
    </citation>
    <scope>NUCLEOTIDE SEQUENCE [LARGE SCALE GENOMIC DNA]</scope>
    <source>
        <strain evidence="7 8">C7</strain>
    </source>
</reference>
<gene>
    <name evidence="7" type="ORF">L323_01520</name>
</gene>